<dbReference type="Pfam" id="PF13729">
    <property type="entry name" value="TraF_2"/>
    <property type="match status" value="1"/>
</dbReference>
<keyword evidence="2" id="KW-1185">Reference proteome</keyword>
<dbReference type="InterPro" id="IPR032811">
    <property type="entry name" value="Put_conjugal_transfer"/>
</dbReference>
<comment type="caution">
    <text evidence="1">The sequence shown here is derived from an EMBL/GenBank/DDBJ whole genome shotgun (WGS) entry which is preliminary data.</text>
</comment>
<dbReference type="Proteomes" id="UP000093159">
    <property type="component" value="Unassembled WGS sequence"/>
</dbReference>
<dbReference type="Gene3D" id="2.40.160.60">
    <property type="entry name" value="Outer membrane protein transport protein (OMPP1/FadL/TodX)"/>
    <property type="match status" value="1"/>
</dbReference>
<dbReference type="EMBL" id="LDIR01000002">
    <property type="protein sequence ID" value="OCL91797.1"/>
    <property type="molecule type" value="Genomic_DNA"/>
</dbReference>
<evidence type="ECO:0000313" key="1">
    <source>
        <dbReference type="EMBL" id="OCL91797.1"/>
    </source>
</evidence>
<organism evidence="1 2">
    <name type="scientific">Arcobacter porcinus</name>
    <dbReference type="NCBI Taxonomy" id="1935204"/>
    <lineage>
        <taxon>Bacteria</taxon>
        <taxon>Pseudomonadati</taxon>
        <taxon>Campylobacterota</taxon>
        <taxon>Epsilonproteobacteria</taxon>
        <taxon>Campylobacterales</taxon>
        <taxon>Arcobacteraceae</taxon>
        <taxon>Arcobacter</taxon>
    </lineage>
</organism>
<evidence type="ECO:0008006" key="3">
    <source>
        <dbReference type="Google" id="ProtNLM"/>
    </source>
</evidence>
<evidence type="ECO:0000313" key="2">
    <source>
        <dbReference type="Proteomes" id="UP000093159"/>
    </source>
</evidence>
<name>A0ABX2YBT6_9BACT</name>
<sequence>MRKITQSAILASLLVSGLEASQFHVLGSKAASMGGAGIATSPSSLAVYNNPALLAKNKKTFAFHTGVGVGLTDNDVFASVDKLDDLNFSDLIEKYKDVSSMPTNVDLNDINTLFEARDMILNMDEASMQANPTADLSFAIKNFGFGIFGTADMSATAEVDQNYNRLIFKDNIGGFYEIKKDGTLVASNANDYKDSSLICAMDDEDSICNAKTGVELETLGIVEVPLAYGHEFNSDFGDIYLGGAVKFMKGYAYSNFYRLDSDKDLFDDFDDSKKESSNIGIDLGLAYNPDFDKDLTLALVGKNLNKPKFNLVNGTTHELKPMLRAGVAYQLGFMELAFDADLTQSESLNGYKTKFVGGGVGFDLWIFQINAGLMKNLANSDNAGLVYTAGIGIGPLEISGQMASKTTEIDGDKYPRYANINASLSFSW</sequence>
<gene>
    <name evidence="1" type="ORF">AAX28_01543</name>
</gene>
<protein>
    <recommendedName>
        <fullName evidence="3">Conjugal transfer protein TraF</fullName>
    </recommendedName>
</protein>
<accession>A0ABX2YBT6</accession>
<reference evidence="1 2" key="1">
    <citation type="submission" date="2015-05" db="EMBL/GenBank/DDBJ databases">
        <authorList>
            <person name="Rovetto F."/>
            <person name="Cocolin L."/>
            <person name="Illeghems K."/>
            <person name="Van Nieuwerburgh F."/>
            <person name="Houf K."/>
        </authorList>
    </citation>
    <scope>NUCLEOTIDE SEQUENCE [LARGE SCALE GENOMIC DNA]</scope>
    <source>
        <strain evidence="1 2">117434</strain>
    </source>
</reference>
<dbReference type="RefSeq" id="WP_066179321.1">
    <property type="nucleotide sequence ID" value="NZ_LCUI01000001.1"/>
</dbReference>
<proteinExistence type="predicted"/>